<proteinExistence type="predicted"/>
<dbReference type="EMBL" id="BPLR01016250">
    <property type="protein sequence ID" value="GIY82458.1"/>
    <property type="molecule type" value="Genomic_DNA"/>
</dbReference>
<accession>A0AAV4WLN6</accession>
<keyword evidence="2" id="KW-1185">Reference proteome</keyword>
<organism evidence="1 2">
    <name type="scientific">Caerostris extrusa</name>
    <name type="common">Bark spider</name>
    <name type="synonym">Caerostris bankana</name>
    <dbReference type="NCBI Taxonomy" id="172846"/>
    <lineage>
        <taxon>Eukaryota</taxon>
        <taxon>Metazoa</taxon>
        <taxon>Ecdysozoa</taxon>
        <taxon>Arthropoda</taxon>
        <taxon>Chelicerata</taxon>
        <taxon>Arachnida</taxon>
        <taxon>Araneae</taxon>
        <taxon>Araneomorphae</taxon>
        <taxon>Entelegynae</taxon>
        <taxon>Araneoidea</taxon>
        <taxon>Araneidae</taxon>
        <taxon>Caerostris</taxon>
    </lineage>
</organism>
<sequence>MRQPLQLHAVENESLQVMKWITNALSSVRTSCPIVMLTAAVEQIKWATFGYAHRMLMVCVTRYVYLLMEFYSSKLRHHNDGLMS</sequence>
<gene>
    <name evidence="1" type="ORF">CEXT_160341</name>
</gene>
<dbReference type="AlphaFoldDB" id="A0AAV4WLN6"/>
<dbReference type="Proteomes" id="UP001054945">
    <property type="component" value="Unassembled WGS sequence"/>
</dbReference>
<name>A0AAV4WLN6_CAEEX</name>
<comment type="caution">
    <text evidence="1">The sequence shown here is derived from an EMBL/GenBank/DDBJ whole genome shotgun (WGS) entry which is preliminary data.</text>
</comment>
<evidence type="ECO:0000313" key="2">
    <source>
        <dbReference type="Proteomes" id="UP001054945"/>
    </source>
</evidence>
<evidence type="ECO:0000313" key="1">
    <source>
        <dbReference type="EMBL" id="GIY82458.1"/>
    </source>
</evidence>
<protein>
    <submittedName>
        <fullName evidence="1">Uncharacterized protein</fullName>
    </submittedName>
</protein>
<reference evidence="1 2" key="1">
    <citation type="submission" date="2021-06" db="EMBL/GenBank/DDBJ databases">
        <title>Caerostris extrusa draft genome.</title>
        <authorList>
            <person name="Kono N."/>
            <person name="Arakawa K."/>
        </authorList>
    </citation>
    <scope>NUCLEOTIDE SEQUENCE [LARGE SCALE GENOMIC DNA]</scope>
</reference>